<dbReference type="Proteomes" id="UP000189462">
    <property type="component" value="Unassembled WGS sequence"/>
</dbReference>
<gene>
    <name evidence="3" type="ORF">B1C78_03475</name>
</gene>
<protein>
    <submittedName>
        <fullName evidence="3">Rhodanese</fullName>
    </submittedName>
</protein>
<feature type="signal peptide" evidence="1">
    <location>
        <begin position="1"/>
        <end position="25"/>
    </location>
</feature>
<dbReference type="SMART" id="SM00450">
    <property type="entry name" value="RHOD"/>
    <property type="match status" value="1"/>
</dbReference>
<sequence>MKRLWKHVPVVAAVLILGVSGATHAGNQVRITEDRPYIYVTHNDRLVRVQRIQDEQHELSGGFARTSRKCPPFCITPKIPAPGVNAMGELELFEFLRFTVDAGRGLLVDARTSSFFERGTIPGSVSIPFTRFEEDPESDGMRDLLIKLGAKPVSEQSRSWWNGLWARVRNIIGSAEASEQGAWDFSEAKELALWCNGPWCDQSPRAIKALVDLGYPPEKLHYYRGGMQNWQMLGLSVILPDVSEVAQW</sequence>
<dbReference type="EMBL" id="MVBK01000018">
    <property type="protein sequence ID" value="OOG27718.1"/>
    <property type="molecule type" value="Genomic_DNA"/>
</dbReference>
<dbReference type="STRING" id="108003.B1C78_03475"/>
<dbReference type="AlphaFoldDB" id="A0A1V3NS71"/>
<dbReference type="PROSITE" id="PS50206">
    <property type="entry name" value="RHODANESE_3"/>
    <property type="match status" value="1"/>
</dbReference>
<dbReference type="InterPro" id="IPR036873">
    <property type="entry name" value="Rhodanese-like_dom_sf"/>
</dbReference>
<dbReference type="OrthoDB" id="9784513at2"/>
<evidence type="ECO:0000259" key="2">
    <source>
        <dbReference type="PROSITE" id="PS50206"/>
    </source>
</evidence>
<organism evidence="3 4">
    <name type="scientific">Thioalkalivibrio denitrificans</name>
    <dbReference type="NCBI Taxonomy" id="108003"/>
    <lineage>
        <taxon>Bacteria</taxon>
        <taxon>Pseudomonadati</taxon>
        <taxon>Pseudomonadota</taxon>
        <taxon>Gammaproteobacteria</taxon>
        <taxon>Chromatiales</taxon>
        <taxon>Ectothiorhodospiraceae</taxon>
        <taxon>Thioalkalivibrio</taxon>
    </lineage>
</organism>
<dbReference type="InterPro" id="IPR001763">
    <property type="entry name" value="Rhodanese-like_dom"/>
</dbReference>
<keyword evidence="4" id="KW-1185">Reference proteome</keyword>
<feature type="domain" description="Rhodanese" evidence="2">
    <location>
        <begin position="101"/>
        <end position="239"/>
    </location>
</feature>
<dbReference type="CDD" id="cd00158">
    <property type="entry name" value="RHOD"/>
    <property type="match status" value="1"/>
</dbReference>
<dbReference type="SUPFAM" id="SSF52821">
    <property type="entry name" value="Rhodanese/Cell cycle control phosphatase"/>
    <property type="match status" value="1"/>
</dbReference>
<reference evidence="3 4" key="1">
    <citation type="submission" date="2017-02" db="EMBL/GenBank/DDBJ databases">
        <title>Genomic diversity within the haloalkaliphilic genus Thioalkalivibrio.</title>
        <authorList>
            <person name="Ahn A.-C."/>
            <person name="Meier-Kolthoff J."/>
            <person name="Overmars L."/>
            <person name="Richter M."/>
            <person name="Woyke T."/>
            <person name="Sorokin D.Y."/>
            <person name="Muyzer G."/>
        </authorList>
    </citation>
    <scope>NUCLEOTIDE SEQUENCE [LARGE SCALE GENOMIC DNA]</scope>
    <source>
        <strain evidence="3 4">ALJD</strain>
    </source>
</reference>
<dbReference type="Gene3D" id="3.40.250.10">
    <property type="entry name" value="Rhodanese-like domain"/>
    <property type="match status" value="1"/>
</dbReference>
<evidence type="ECO:0000256" key="1">
    <source>
        <dbReference type="SAM" id="SignalP"/>
    </source>
</evidence>
<keyword evidence="1" id="KW-0732">Signal</keyword>
<feature type="chain" id="PRO_5012008058" evidence="1">
    <location>
        <begin position="26"/>
        <end position="248"/>
    </location>
</feature>
<dbReference type="RefSeq" id="WP_077277737.1">
    <property type="nucleotide sequence ID" value="NZ_MVBK01000018.1"/>
</dbReference>
<proteinExistence type="predicted"/>
<evidence type="ECO:0000313" key="4">
    <source>
        <dbReference type="Proteomes" id="UP000189462"/>
    </source>
</evidence>
<comment type="caution">
    <text evidence="3">The sequence shown here is derived from an EMBL/GenBank/DDBJ whole genome shotgun (WGS) entry which is preliminary data.</text>
</comment>
<name>A0A1V3NS71_9GAMM</name>
<dbReference type="Pfam" id="PF00581">
    <property type="entry name" value="Rhodanese"/>
    <property type="match status" value="1"/>
</dbReference>
<accession>A0A1V3NS71</accession>
<evidence type="ECO:0000313" key="3">
    <source>
        <dbReference type="EMBL" id="OOG27718.1"/>
    </source>
</evidence>